<protein>
    <submittedName>
        <fullName evidence="2">Uncharacterized protein</fullName>
    </submittedName>
</protein>
<feature type="coiled-coil region" evidence="1">
    <location>
        <begin position="140"/>
        <end position="174"/>
    </location>
</feature>
<dbReference type="EMBL" id="AGUE01000016">
    <property type="protein sequence ID" value="EHL03002.1"/>
    <property type="molecule type" value="Genomic_DNA"/>
</dbReference>
<gene>
    <name evidence="2" type="ORF">M7I_0973</name>
</gene>
<organism evidence="2 3">
    <name type="scientific">Glarea lozoyensis (strain ATCC 74030 / MF5533)</name>
    <dbReference type="NCBI Taxonomy" id="1104152"/>
    <lineage>
        <taxon>Eukaryota</taxon>
        <taxon>Fungi</taxon>
        <taxon>Dikarya</taxon>
        <taxon>Ascomycota</taxon>
        <taxon>Pezizomycotina</taxon>
        <taxon>Leotiomycetes</taxon>
        <taxon>Helotiales</taxon>
        <taxon>Helotiaceae</taxon>
        <taxon>Glarea</taxon>
    </lineage>
</organism>
<evidence type="ECO:0000256" key="1">
    <source>
        <dbReference type="SAM" id="Coils"/>
    </source>
</evidence>
<keyword evidence="3" id="KW-1185">Reference proteome</keyword>
<dbReference type="OrthoDB" id="10384343at2759"/>
<dbReference type="Proteomes" id="UP000005446">
    <property type="component" value="Unassembled WGS sequence"/>
</dbReference>
<feature type="coiled-coil region" evidence="1">
    <location>
        <begin position="9"/>
        <end position="78"/>
    </location>
</feature>
<comment type="caution">
    <text evidence="2">The sequence shown here is derived from an EMBL/GenBank/DDBJ whole genome shotgun (WGS) entry which is preliminary data.</text>
</comment>
<dbReference type="AlphaFoldDB" id="H0EET9"/>
<dbReference type="HOGENOM" id="CLU_1235138_0_0_1"/>
<evidence type="ECO:0000313" key="2">
    <source>
        <dbReference type="EMBL" id="EHL03002.1"/>
    </source>
</evidence>
<keyword evidence="1" id="KW-0175">Coiled coil</keyword>
<sequence>MVQASLKLNDDIKNTISRLETERENSKDVVDKALKDMMKAQQDAESERQHVTVLENELGKIRRKEKDLNSELQQVRHDWHTKEAVYVEVNQKLKTELQDLLARESVAQVLASERAADNQRLVEAQSKLKKSIEDLLSRELNAKDATIAEIQNSLNLAQERETSLQQQLDTMTDERNRLEPQSQQLQAAHAMVLDQLKARLQRVQEAHVAELIRLKAQFEKLRIK</sequence>
<reference evidence="2 3" key="1">
    <citation type="journal article" date="2012" name="Eukaryot. Cell">
        <title>Genome sequence of the fungus Glarea lozoyensis: the first genome sequence of a species from the Helotiaceae family.</title>
        <authorList>
            <person name="Youssar L."/>
            <person name="Gruening B.A."/>
            <person name="Erxleben A."/>
            <person name="Guenther S."/>
            <person name="Huettel W."/>
        </authorList>
    </citation>
    <scope>NUCLEOTIDE SEQUENCE [LARGE SCALE GENOMIC DNA]</scope>
    <source>
        <strain evidence="3">ATCC 74030 / MF5533</strain>
    </source>
</reference>
<name>H0EET9_GLAL7</name>
<dbReference type="InParanoid" id="H0EET9"/>
<proteinExistence type="predicted"/>
<accession>H0EET9</accession>
<evidence type="ECO:0000313" key="3">
    <source>
        <dbReference type="Proteomes" id="UP000005446"/>
    </source>
</evidence>